<evidence type="ECO:0000313" key="2">
    <source>
        <dbReference type="EMBL" id="VEB88973.1"/>
    </source>
</evidence>
<proteinExistence type="predicted"/>
<reference evidence="2 3" key="1">
    <citation type="submission" date="2018-12" db="EMBL/GenBank/DDBJ databases">
        <authorList>
            <consortium name="Pathogen Informatics"/>
        </authorList>
    </citation>
    <scope>NUCLEOTIDE SEQUENCE [LARGE SCALE GENOMIC DNA]</scope>
    <source>
        <strain evidence="2 3">NCTC11075</strain>
    </source>
</reference>
<organism evidence="2 3">
    <name type="scientific">Citrobacter koseri</name>
    <name type="common">Citrobacter diversus</name>
    <dbReference type="NCBI Taxonomy" id="545"/>
    <lineage>
        <taxon>Bacteria</taxon>
        <taxon>Pseudomonadati</taxon>
        <taxon>Pseudomonadota</taxon>
        <taxon>Gammaproteobacteria</taxon>
        <taxon>Enterobacterales</taxon>
        <taxon>Enterobacteriaceae</taxon>
        <taxon>Citrobacter</taxon>
    </lineage>
</organism>
<feature type="domain" description="DUF2169" evidence="1">
    <location>
        <begin position="23"/>
        <end position="371"/>
    </location>
</feature>
<gene>
    <name evidence="2" type="ORF">NCTC11075_02025</name>
</gene>
<evidence type="ECO:0000259" key="1">
    <source>
        <dbReference type="Pfam" id="PF09937"/>
    </source>
</evidence>
<accession>A0A447UKR8</accession>
<dbReference type="RefSeq" id="WP_153257858.1">
    <property type="nucleotide sequence ID" value="NZ_JBKGKI010000003.1"/>
</dbReference>
<sequence>MEFRNLTPFSVMEYAMDDKQDERHRVVAMKTGFRLLQDADGQWLAQLMENPPLPLCMEDEFSGEMNRSPVQRESDLAPLKPACDIIINGTAHTPGDTAMPEMTAGVLMRTPSGDVVLNKKLRITGQRFYRRQALTGQWYETEPEPFTTLPLDYRYAFGGECRVEADSDNAKHIPDAFRLTDAQRSEHPDKDNPPLAHTVCPVNPLGLGYTQPWYLQTCKIQQLEAPRIIAVDSPFTLQHFTDTLDGNADWFAPAYQPAGFGCITRTWLPRLPLAGTYDQEWLETQHPDLPDDFDFGYWNCAPHDQQILYPEPGPEFVLSGFRPDGDIHFTLPAHQGRILLRVPTGQRVPLPMWLDTLEIDTDALTVALTWRFLLPGSTPVRVMEARYRTRSAQDGR</sequence>
<dbReference type="EMBL" id="LR134204">
    <property type="protein sequence ID" value="VEB88973.1"/>
    <property type="molecule type" value="Genomic_DNA"/>
</dbReference>
<evidence type="ECO:0000313" key="3">
    <source>
        <dbReference type="Proteomes" id="UP000270272"/>
    </source>
</evidence>
<dbReference type="AlphaFoldDB" id="A0A447UKR8"/>
<name>A0A447UKR8_CITKO</name>
<dbReference type="InterPro" id="IPR018683">
    <property type="entry name" value="DUF2169"/>
</dbReference>
<dbReference type="Proteomes" id="UP000270272">
    <property type="component" value="Chromosome"/>
</dbReference>
<protein>
    <submittedName>
        <fullName evidence="2">Uncharacterized protein conserved in bacteria</fullName>
    </submittedName>
</protein>
<dbReference type="Pfam" id="PF09937">
    <property type="entry name" value="DUF2169"/>
    <property type="match status" value="1"/>
</dbReference>